<keyword evidence="2 7" id="KW-0813">Transport</keyword>
<reference evidence="9 10" key="1">
    <citation type="submission" date="2022-08" db="EMBL/GenBank/DDBJ databases">
        <title>Paenibacillus endoradicis sp. nov., Paenibacillus radicibacter sp. nov and Paenibacillus pararadicis sp. nov., three cold-adapted plant growth-promoting bacteria isolated from root of Larix gmelinii in Great Khingan.</title>
        <authorList>
            <person name="Xue H."/>
        </authorList>
    </citation>
    <scope>NUCLEOTIDE SEQUENCE [LARGE SCALE GENOMIC DNA]</scope>
    <source>
        <strain evidence="9 10">N5-1-1-5</strain>
    </source>
</reference>
<dbReference type="InterPro" id="IPR000515">
    <property type="entry name" value="MetI-like"/>
</dbReference>
<proteinExistence type="inferred from homology"/>
<dbReference type="Pfam" id="PF00528">
    <property type="entry name" value="BPD_transp_1"/>
    <property type="match status" value="1"/>
</dbReference>
<evidence type="ECO:0000256" key="2">
    <source>
        <dbReference type="ARBA" id="ARBA00022448"/>
    </source>
</evidence>
<evidence type="ECO:0000256" key="1">
    <source>
        <dbReference type="ARBA" id="ARBA00004651"/>
    </source>
</evidence>
<feature type="domain" description="ABC transmembrane type-1" evidence="8">
    <location>
        <begin position="69"/>
        <end position="259"/>
    </location>
</feature>
<keyword evidence="4 7" id="KW-0812">Transmembrane</keyword>
<name>A0ABT1YHV2_9BACL</name>
<evidence type="ECO:0000313" key="9">
    <source>
        <dbReference type="EMBL" id="MCR8632770.1"/>
    </source>
</evidence>
<feature type="transmembrane region" description="Helical" evidence="7">
    <location>
        <begin position="181"/>
        <end position="201"/>
    </location>
</feature>
<feature type="transmembrane region" description="Helical" evidence="7">
    <location>
        <begin position="109"/>
        <end position="129"/>
    </location>
</feature>
<dbReference type="InterPro" id="IPR050901">
    <property type="entry name" value="BP-dep_ABC_trans_perm"/>
</dbReference>
<evidence type="ECO:0000313" key="10">
    <source>
        <dbReference type="Proteomes" id="UP001300012"/>
    </source>
</evidence>
<protein>
    <submittedName>
        <fullName evidence="9">Carbohydrate ABC transporter permease</fullName>
    </submittedName>
</protein>
<evidence type="ECO:0000256" key="7">
    <source>
        <dbReference type="RuleBase" id="RU363032"/>
    </source>
</evidence>
<feature type="transmembrane region" description="Helical" evidence="7">
    <location>
        <begin position="73"/>
        <end position="97"/>
    </location>
</feature>
<dbReference type="EMBL" id="JANQBD010000011">
    <property type="protein sequence ID" value="MCR8632770.1"/>
    <property type="molecule type" value="Genomic_DNA"/>
</dbReference>
<evidence type="ECO:0000256" key="6">
    <source>
        <dbReference type="ARBA" id="ARBA00023136"/>
    </source>
</evidence>
<dbReference type="PANTHER" id="PTHR32243:SF18">
    <property type="entry name" value="INNER MEMBRANE ABC TRANSPORTER PERMEASE PROTEIN YCJP"/>
    <property type="match status" value="1"/>
</dbReference>
<feature type="transmembrane region" description="Helical" evidence="7">
    <location>
        <begin position="12"/>
        <end position="31"/>
    </location>
</feature>
<feature type="transmembrane region" description="Helical" evidence="7">
    <location>
        <begin position="141"/>
        <end position="160"/>
    </location>
</feature>
<keyword evidence="10" id="KW-1185">Reference proteome</keyword>
<evidence type="ECO:0000259" key="8">
    <source>
        <dbReference type="PROSITE" id="PS50928"/>
    </source>
</evidence>
<dbReference type="Gene3D" id="1.10.3720.10">
    <property type="entry name" value="MetI-like"/>
    <property type="match status" value="1"/>
</dbReference>
<dbReference type="PROSITE" id="PS50928">
    <property type="entry name" value="ABC_TM1"/>
    <property type="match status" value="1"/>
</dbReference>
<keyword evidence="5 7" id="KW-1133">Transmembrane helix</keyword>
<gene>
    <name evidence="9" type="ORF">NV381_16325</name>
</gene>
<comment type="caution">
    <text evidence="9">The sequence shown here is derived from an EMBL/GenBank/DDBJ whole genome shotgun (WGS) entry which is preliminary data.</text>
</comment>
<dbReference type="RefSeq" id="WP_258214356.1">
    <property type="nucleotide sequence ID" value="NZ_JANQBD010000011.1"/>
</dbReference>
<evidence type="ECO:0000256" key="3">
    <source>
        <dbReference type="ARBA" id="ARBA00022475"/>
    </source>
</evidence>
<dbReference type="Proteomes" id="UP001300012">
    <property type="component" value="Unassembled WGS sequence"/>
</dbReference>
<keyword evidence="6 7" id="KW-0472">Membrane</keyword>
<sequence length="274" mass="29625">MLNRLLGHGFKTAALGLFTLWTIVPIALVISNSFKREMDIFTKVPKLFFTPTMDNYVNAFLKGDFSSYFSNSALVAIVSTFIAIIFGTLAAYGLVGFSSRWSGTIANGFLLGKLVPAISMLLPLFTLVRVSGLLGTLTGPIIAHAALNLPFIIWLMMGFIRDVPTELSDAAKIDGCTPMQTFWKIIVPIILPGMAAAFILAMQYSWNELLFSMQLTSMDTYTLPVGISTFVGAISVDWGKSSAAATITMLPMIIIGFFVQKYIATGTTSGAVKG</sequence>
<dbReference type="PANTHER" id="PTHR32243">
    <property type="entry name" value="MALTOSE TRANSPORT SYSTEM PERMEASE-RELATED"/>
    <property type="match status" value="1"/>
</dbReference>
<accession>A0ABT1YHV2</accession>
<comment type="similarity">
    <text evidence="7">Belongs to the binding-protein-dependent transport system permease family.</text>
</comment>
<feature type="transmembrane region" description="Helical" evidence="7">
    <location>
        <begin position="245"/>
        <end position="264"/>
    </location>
</feature>
<evidence type="ECO:0000256" key="5">
    <source>
        <dbReference type="ARBA" id="ARBA00022989"/>
    </source>
</evidence>
<keyword evidence="3" id="KW-1003">Cell membrane</keyword>
<evidence type="ECO:0000256" key="4">
    <source>
        <dbReference type="ARBA" id="ARBA00022692"/>
    </source>
</evidence>
<dbReference type="CDD" id="cd06261">
    <property type="entry name" value="TM_PBP2"/>
    <property type="match status" value="1"/>
</dbReference>
<comment type="subcellular location">
    <subcellularLocation>
        <location evidence="1 7">Cell membrane</location>
        <topology evidence="1 7">Multi-pass membrane protein</topology>
    </subcellularLocation>
</comment>
<organism evidence="9 10">
    <name type="scientific">Paenibacillus radicis</name>
    <name type="common">ex Xue et al. 2023</name>
    <dbReference type="NCBI Taxonomy" id="2972489"/>
    <lineage>
        <taxon>Bacteria</taxon>
        <taxon>Bacillati</taxon>
        <taxon>Bacillota</taxon>
        <taxon>Bacilli</taxon>
        <taxon>Bacillales</taxon>
        <taxon>Paenibacillaceae</taxon>
        <taxon>Paenibacillus</taxon>
    </lineage>
</organism>
<dbReference type="InterPro" id="IPR035906">
    <property type="entry name" value="MetI-like_sf"/>
</dbReference>
<dbReference type="SUPFAM" id="SSF161098">
    <property type="entry name" value="MetI-like"/>
    <property type="match status" value="1"/>
</dbReference>